<reference evidence="1" key="1">
    <citation type="submission" date="2021-01" db="EMBL/GenBank/DDBJ databases">
        <authorList>
            <person name="Corre E."/>
            <person name="Pelletier E."/>
            <person name="Niang G."/>
            <person name="Scheremetjew M."/>
            <person name="Finn R."/>
            <person name="Kale V."/>
            <person name="Holt S."/>
            <person name="Cochrane G."/>
            <person name="Meng A."/>
            <person name="Brown T."/>
            <person name="Cohen L."/>
        </authorList>
    </citation>
    <scope>NUCLEOTIDE SEQUENCE</scope>
    <source>
        <strain evidence="1">Pop2</strain>
    </source>
</reference>
<organism evidence="1">
    <name type="scientific">Ditylum brightwellii</name>
    <dbReference type="NCBI Taxonomy" id="49249"/>
    <lineage>
        <taxon>Eukaryota</taxon>
        <taxon>Sar</taxon>
        <taxon>Stramenopiles</taxon>
        <taxon>Ochrophyta</taxon>
        <taxon>Bacillariophyta</taxon>
        <taxon>Mediophyceae</taxon>
        <taxon>Lithodesmiophycidae</taxon>
        <taxon>Lithodesmiales</taxon>
        <taxon>Lithodesmiaceae</taxon>
        <taxon>Ditylum</taxon>
    </lineage>
</organism>
<sequence>MKMQQGMNALDATIHKTFQQSEGCASYVAEKTKQALREGAHIVHKEHNAPQKRDCKMLRDQVSTIMQNLEVNASNHTHQTQIPAGSSFMPNRYYLNTTSLLPSNTDVVTSNSAVDIIRGRDLMLPLDALQQQLLMQGELQQQGYPRPLKRRRKRYLRL</sequence>
<dbReference type="AlphaFoldDB" id="A0A6U3Z476"/>
<name>A0A6U3Z476_9STRA</name>
<dbReference type="EMBL" id="HBGN01040504">
    <property type="protein sequence ID" value="CAD9359241.1"/>
    <property type="molecule type" value="Transcribed_RNA"/>
</dbReference>
<accession>A0A6U3Z476</accession>
<gene>
    <name evidence="1" type="ORF">DBRI1063_LOCUS25934</name>
</gene>
<protein>
    <submittedName>
        <fullName evidence="1">Uncharacterized protein</fullName>
    </submittedName>
</protein>
<evidence type="ECO:0000313" key="1">
    <source>
        <dbReference type="EMBL" id="CAD9359241.1"/>
    </source>
</evidence>
<proteinExistence type="predicted"/>